<dbReference type="AlphaFoldDB" id="A0A8H4X2E1"/>
<dbReference type="Proteomes" id="UP000604273">
    <property type="component" value="Unassembled WGS sequence"/>
</dbReference>
<proteinExistence type="predicted"/>
<evidence type="ECO:0008006" key="3">
    <source>
        <dbReference type="Google" id="ProtNLM"/>
    </source>
</evidence>
<reference evidence="1" key="1">
    <citation type="journal article" date="2020" name="BMC Genomics">
        <title>Correction to: Identification and distribution of gene clusters required for synthesis of sphingolipid metabolism inhibitors in diverse species of the filamentous fungus Fusarium.</title>
        <authorList>
            <person name="Kim H.S."/>
            <person name="Lohmar J.M."/>
            <person name="Busman M."/>
            <person name="Brown D.W."/>
            <person name="Naumann T.A."/>
            <person name="Divon H.H."/>
            <person name="Lysoe E."/>
            <person name="Uhlig S."/>
            <person name="Proctor R.H."/>
        </authorList>
    </citation>
    <scope>NUCLEOTIDE SEQUENCE</scope>
    <source>
        <strain evidence="1">NRRL 45417</strain>
    </source>
</reference>
<evidence type="ECO:0000313" key="1">
    <source>
        <dbReference type="EMBL" id="KAF4958805.1"/>
    </source>
</evidence>
<reference evidence="1" key="2">
    <citation type="submission" date="2020-05" db="EMBL/GenBank/DDBJ databases">
        <authorList>
            <person name="Kim H.-S."/>
            <person name="Proctor R.H."/>
            <person name="Brown D.W."/>
        </authorList>
    </citation>
    <scope>NUCLEOTIDE SEQUENCE</scope>
    <source>
        <strain evidence="1">NRRL 45417</strain>
    </source>
</reference>
<organism evidence="1 2">
    <name type="scientific">Fusarium gaditjirri</name>
    <dbReference type="NCBI Taxonomy" id="282569"/>
    <lineage>
        <taxon>Eukaryota</taxon>
        <taxon>Fungi</taxon>
        <taxon>Dikarya</taxon>
        <taxon>Ascomycota</taxon>
        <taxon>Pezizomycotina</taxon>
        <taxon>Sordariomycetes</taxon>
        <taxon>Hypocreomycetidae</taxon>
        <taxon>Hypocreales</taxon>
        <taxon>Nectriaceae</taxon>
        <taxon>Fusarium</taxon>
        <taxon>Fusarium nisikadoi species complex</taxon>
    </lineage>
</organism>
<keyword evidence="2" id="KW-1185">Reference proteome</keyword>
<gene>
    <name evidence="1" type="ORF">FGADI_2149</name>
</gene>
<sequence>MSFFFALSLFEPSQFNQDITSLSVSSPYRILYHSRLLRVLSLKAITMRLVITLLPFILPALAKDHKACDCQINNGNGWEYNWELTFNVCVDNYASTAEYDNGAGRCIANPHTRLDGDRFYVNCKNLATKGWYPVVNGAIDTTQPLIRAKQGGSGCYN</sequence>
<name>A0A8H4X2E1_9HYPO</name>
<comment type="caution">
    <text evidence="1">The sequence shown here is derived from an EMBL/GenBank/DDBJ whole genome shotgun (WGS) entry which is preliminary data.</text>
</comment>
<dbReference type="EMBL" id="JABFAI010000045">
    <property type="protein sequence ID" value="KAF4958805.1"/>
    <property type="molecule type" value="Genomic_DNA"/>
</dbReference>
<accession>A0A8H4X2E1</accession>
<evidence type="ECO:0000313" key="2">
    <source>
        <dbReference type="Proteomes" id="UP000604273"/>
    </source>
</evidence>
<dbReference type="OrthoDB" id="4802779at2759"/>
<protein>
    <recommendedName>
        <fullName evidence="3">Cyanovirin-N domain-containing protein</fullName>
    </recommendedName>
</protein>